<evidence type="ECO:0000256" key="2">
    <source>
        <dbReference type="ARBA" id="ARBA00023125"/>
    </source>
</evidence>
<protein>
    <submittedName>
        <fullName evidence="5">Putative transcriptional regulator family protein</fullName>
    </submittedName>
</protein>
<keyword evidence="2" id="KW-0238">DNA-binding</keyword>
<evidence type="ECO:0000313" key="5">
    <source>
        <dbReference type="EMBL" id="AEF40659.1"/>
    </source>
</evidence>
<dbReference type="AlphaFoldDB" id="F6EQH4"/>
<dbReference type="InterPro" id="IPR036388">
    <property type="entry name" value="WH-like_DNA-bd_sf"/>
</dbReference>
<proteinExistence type="predicted"/>
<dbReference type="HOGENOM" id="CLU_111585_0_1_11"/>
<reference evidence="5 6" key="1">
    <citation type="journal article" date="2011" name="J. Bacteriol.">
        <title>Complete genome sequence of Amycolicicoccus subflavus DQS3-9A1T, an actinomycete isolated from crude oil-polluted soil.</title>
        <authorList>
            <person name="Cai M."/>
            <person name="Chen W.M."/>
            <person name="Nie Y."/>
            <person name="Chi C.Q."/>
            <person name="Wang Y.N."/>
            <person name="Tang Y.Q."/>
            <person name="Li G.Y."/>
            <person name="Wu X.L."/>
        </authorList>
    </citation>
    <scope>NUCLEOTIDE SEQUENCE [LARGE SCALE GENOMIC DNA]</scope>
    <source>
        <strain evidence="6">DSM 45089 / DQS3-9A1</strain>
    </source>
</reference>
<evidence type="ECO:0000259" key="4">
    <source>
        <dbReference type="PROSITE" id="PS51118"/>
    </source>
</evidence>
<gene>
    <name evidence="5" type="ordered locus">AS9A_2210</name>
</gene>
<dbReference type="RefSeq" id="WP_013807008.1">
    <property type="nucleotide sequence ID" value="NC_015564.1"/>
</dbReference>
<dbReference type="GO" id="GO:0003677">
    <property type="term" value="F:DNA binding"/>
    <property type="evidence" value="ECO:0007669"/>
    <property type="project" value="UniProtKB-KW"/>
</dbReference>
<dbReference type="PROSITE" id="PS51118">
    <property type="entry name" value="HTH_HXLR"/>
    <property type="match status" value="1"/>
</dbReference>
<dbReference type="OrthoDB" id="9792527at2"/>
<dbReference type="InterPro" id="IPR036390">
    <property type="entry name" value="WH_DNA-bd_sf"/>
</dbReference>
<dbReference type="STRING" id="443218.AS9A_2210"/>
<dbReference type="KEGG" id="asd:AS9A_2210"/>
<dbReference type="SUPFAM" id="SSF46785">
    <property type="entry name" value="Winged helix' DNA-binding domain"/>
    <property type="match status" value="1"/>
</dbReference>
<dbReference type="EMBL" id="CP002786">
    <property type="protein sequence ID" value="AEF40659.1"/>
    <property type="molecule type" value="Genomic_DNA"/>
</dbReference>
<dbReference type="Pfam" id="PF01638">
    <property type="entry name" value="HxlR"/>
    <property type="match status" value="1"/>
</dbReference>
<organism evidence="5 6">
    <name type="scientific">Hoyosella subflava (strain DSM 45089 / JCM 17490 / NBRC 109087 / DQS3-9A1)</name>
    <name type="common">Amycolicicoccus subflavus</name>
    <dbReference type="NCBI Taxonomy" id="443218"/>
    <lineage>
        <taxon>Bacteria</taxon>
        <taxon>Bacillati</taxon>
        <taxon>Actinomycetota</taxon>
        <taxon>Actinomycetes</taxon>
        <taxon>Mycobacteriales</taxon>
        <taxon>Hoyosellaceae</taxon>
        <taxon>Hoyosella</taxon>
    </lineage>
</organism>
<dbReference type="InterPro" id="IPR002577">
    <property type="entry name" value="HTH_HxlR"/>
</dbReference>
<keyword evidence="3" id="KW-0804">Transcription</keyword>
<evidence type="ECO:0000256" key="3">
    <source>
        <dbReference type="ARBA" id="ARBA00023163"/>
    </source>
</evidence>
<dbReference type="eggNOG" id="COG1733">
    <property type="taxonomic scope" value="Bacteria"/>
</dbReference>
<dbReference type="Proteomes" id="UP000009235">
    <property type="component" value="Chromosome"/>
</dbReference>
<evidence type="ECO:0000313" key="6">
    <source>
        <dbReference type="Proteomes" id="UP000009235"/>
    </source>
</evidence>
<name>F6EQH4_HOYSD</name>
<sequence length="158" mass="16824">MTVQLEGFLATRGDTALGDWCPLSRALEVIGNRTALLLLREAFYGATRFDQLWKRVGVTEAVAAQRLRALVEAGVLEKQPYREPGQRTRSEYVLTPAGHDLMPVLLGLIQWGVEHGPEGGGATVTHAGCGAEVRAVVHCAAGHEVGESDVVIAAAARA</sequence>
<accession>F6EQH4</accession>
<keyword evidence="6" id="KW-1185">Reference proteome</keyword>
<feature type="domain" description="HTH hxlR-type" evidence="4">
    <location>
        <begin position="21"/>
        <end position="120"/>
    </location>
</feature>
<evidence type="ECO:0000256" key="1">
    <source>
        <dbReference type="ARBA" id="ARBA00023015"/>
    </source>
</evidence>
<keyword evidence="1" id="KW-0805">Transcription regulation</keyword>
<dbReference type="PANTHER" id="PTHR33204">
    <property type="entry name" value="TRANSCRIPTIONAL REGULATOR, MARR FAMILY"/>
    <property type="match status" value="1"/>
</dbReference>
<dbReference type="Gene3D" id="1.10.10.10">
    <property type="entry name" value="Winged helix-like DNA-binding domain superfamily/Winged helix DNA-binding domain"/>
    <property type="match status" value="1"/>
</dbReference>
<dbReference type="PANTHER" id="PTHR33204:SF18">
    <property type="entry name" value="TRANSCRIPTIONAL REGULATORY PROTEIN"/>
    <property type="match status" value="1"/>
</dbReference>